<accession>A0A662Z6J5</accession>
<evidence type="ECO:0000313" key="3">
    <source>
        <dbReference type="EMBL" id="SEW11865.1"/>
    </source>
</evidence>
<dbReference type="EMBL" id="FOIT01000005">
    <property type="protein sequence ID" value="SEW11865.1"/>
    <property type="molecule type" value="Genomic_DNA"/>
</dbReference>
<dbReference type="InterPro" id="IPR003675">
    <property type="entry name" value="Rce1/LyrA-like_dom"/>
</dbReference>
<keyword evidence="1" id="KW-0812">Transmembrane</keyword>
<dbReference type="GO" id="GO:0080120">
    <property type="term" value="P:CAAX-box protein maturation"/>
    <property type="evidence" value="ECO:0007669"/>
    <property type="project" value="UniProtKB-ARBA"/>
</dbReference>
<evidence type="ECO:0000256" key="1">
    <source>
        <dbReference type="SAM" id="Phobius"/>
    </source>
</evidence>
<feature type="domain" description="CAAX prenyl protease 2/Lysostaphin resistance protein A-like" evidence="2">
    <location>
        <begin position="140"/>
        <end position="234"/>
    </location>
</feature>
<feature type="transmembrane region" description="Helical" evidence="1">
    <location>
        <begin position="173"/>
        <end position="195"/>
    </location>
</feature>
<protein>
    <recommendedName>
        <fullName evidence="2">CAAX prenyl protease 2/Lysostaphin resistance protein A-like domain-containing protein</fullName>
    </recommendedName>
</protein>
<feature type="transmembrane region" description="Helical" evidence="1">
    <location>
        <begin position="31"/>
        <end position="51"/>
    </location>
</feature>
<proteinExistence type="predicted"/>
<dbReference type="OrthoDB" id="118729at2"/>
<name>A0A662Z6J5_9STAP</name>
<dbReference type="GO" id="GO:0004175">
    <property type="term" value="F:endopeptidase activity"/>
    <property type="evidence" value="ECO:0007669"/>
    <property type="project" value="UniProtKB-ARBA"/>
</dbReference>
<evidence type="ECO:0000313" key="4">
    <source>
        <dbReference type="Proteomes" id="UP000243605"/>
    </source>
</evidence>
<feature type="transmembrane region" description="Helical" evidence="1">
    <location>
        <begin position="141"/>
        <end position="161"/>
    </location>
</feature>
<feature type="transmembrane region" description="Helical" evidence="1">
    <location>
        <begin position="71"/>
        <end position="88"/>
    </location>
</feature>
<dbReference type="Proteomes" id="UP000243605">
    <property type="component" value="Unassembled WGS sequence"/>
</dbReference>
<gene>
    <name evidence="3" type="ORF">SAMN05192557_1712</name>
</gene>
<reference evidence="3 4" key="1">
    <citation type="submission" date="2016-10" db="EMBL/GenBank/DDBJ databases">
        <authorList>
            <person name="Varghese N."/>
            <person name="Submissions S."/>
        </authorList>
    </citation>
    <scope>NUCLEOTIDE SEQUENCE [LARGE SCALE GENOMIC DNA]</scope>
    <source>
        <strain evidence="3 4">IBRC-M10081</strain>
    </source>
</reference>
<keyword evidence="1" id="KW-0472">Membrane</keyword>
<feature type="transmembrane region" description="Helical" evidence="1">
    <location>
        <begin position="108"/>
        <end position="129"/>
    </location>
</feature>
<sequence length="243" mass="27383">MELLFEYSIGLFPGLLLIALFYALIPKEYRLFKVVILIFGFILMRDAMTPIGLWTFGIEGNVMWLRFIEDAFILLTLAFTSLIVALVITHFNKTPMKWFKEQDKTKSILMGILAAVIVAIPLMIPYFYVPVEDRGGSFPPSLWIVLLIFALFGNFLEEVLFRGVFQEYVKEKVGVIRSILLSGLFFAIGHTFLAITVTDLGVLILVFTLVEGIVCAIIYERYGLIPATLTHGLTILIISAGFI</sequence>
<dbReference type="Pfam" id="PF02517">
    <property type="entry name" value="Rce1-like"/>
    <property type="match status" value="1"/>
</dbReference>
<dbReference type="RefSeq" id="WP_091475807.1">
    <property type="nucleotide sequence ID" value="NZ_FOIT01000005.1"/>
</dbReference>
<evidence type="ECO:0000259" key="2">
    <source>
        <dbReference type="Pfam" id="PF02517"/>
    </source>
</evidence>
<feature type="transmembrane region" description="Helical" evidence="1">
    <location>
        <begin position="6"/>
        <end position="24"/>
    </location>
</feature>
<dbReference type="AlphaFoldDB" id="A0A662Z6J5"/>
<keyword evidence="1" id="KW-1133">Transmembrane helix</keyword>
<organism evidence="3 4">
    <name type="scientific">Aliicoccus persicus</name>
    <dbReference type="NCBI Taxonomy" id="930138"/>
    <lineage>
        <taxon>Bacteria</taxon>
        <taxon>Bacillati</taxon>
        <taxon>Bacillota</taxon>
        <taxon>Bacilli</taxon>
        <taxon>Bacillales</taxon>
        <taxon>Staphylococcaceae</taxon>
        <taxon>Aliicoccus</taxon>
    </lineage>
</organism>
<keyword evidence="4" id="KW-1185">Reference proteome</keyword>
<feature type="transmembrane region" description="Helical" evidence="1">
    <location>
        <begin position="201"/>
        <end position="219"/>
    </location>
</feature>